<protein>
    <submittedName>
        <fullName evidence="1">Uncharacterized protein</fullName>
    </submittedName>
</protein>
<dbReference type="AlphaFoldDB" id="A0A4P6L7B1"/>
<dbReference type="KEGG" id="plue:EWM63_30715"/>
<dbReference type="EMBL" id="CP035913">
    <property type="protein sequence ID" value="QBE66802.1"/>
    <property type="molecule type" value="Genomic_DNA"/>
</dbReference>
<keyword evidence="2" id="KW-1185">Reference proteome</keyword>
<dbReference type="OrthoDB" id="8565989at2"/>
<accession>A0A4P6L7B1</accession>
<reference evidence="1 2" key="1">
    <citation type="submission" date="2019-02" db="EMBL/GenBank/DDBJ databases">
        <title>Draft Genome Sequences of Six Type Strains of the Genus Massilia.</title>
        <authorList>
            <person name="Miess H."/>
            <person name="Frediansyhah A."/>
            <person name="Gross H."/>
        </authorList>
    </citation>
    <scope>NUCLEOTIDE SEQUENCE [LARGE SCALE GENOMIC DNA]</scope>
    <source>
        <strain evidence="1 2">DSM 17473</strain>
    </source>
</reference>
<proteinExistence type="predicted"/>
<gene>
    <name evidence="1" type="ORF">EWM63_30715</name>
</gene>
<dbReference type="Proteomes" id="UP000290637">
    <property type="component" value="Chromosome"/>
</dbReference>
<evidence type="ECO:0000313" key="2">
    <source>
        <dbReference type="Proteomes" id="UP000290637"/>
    </source>
</evidence>
<dbReference type="RefSeq" id="WP_130189909.1">
    <property type="nucleotide sequence ID" value="NZ_CP035913.1"/>
</dbReference>
<evidence type="ECO:0000313" key="1">
    <source>
        <dbReference type="EMBL" id="QBE66802.1"/>
    </source>
</evidence>
<sequence>MTSEAFNIALKPSTYIDLLMQLRKVGDDRNPEDIVPVAVRYWLAANGAGAVRGYQWKELFLPHGTELRVRFRYTYHYAIVEGDRIMADGESVTPRSWLLGLTGTVRNPWRDIWVRRTVNGCWTHASMWRSSHQLKSVQPYADRRRQVRRSSDL</sequence>
<organism evidence="1 2">
    <name type="scientific">Pseudoduganella lutea</name>
    <dbReference type="NCBI Taxonomy" id="321985"/>
    <lineage>
        <taxon>Bacteria</taxon>
        <taxon>Pseudomonadati</taxon>
        <taxon>Pseudomonadota</taxon>
        <taxon>Betaproteobacteria</taxon>
        <taxon>Burkholderiales</taxon>
        <taxon>Oxalobacteraceae</taxon>
        <taxon>Telluria group</taxon>
        <taxon>Pseudoduganella</taxon>
    </lineage>
</organism>
<name>A0A4P6L7B1_9BURK</name>